<dbReference type="OMA" id="WHMENAI"/>
<dbReference type="Gene3D" id="3.40.50.1000">
    <property type="entry name" value="HAD superfamily/HAD-like"/>
    <property type="match status" value="1"/>
</dbReference>
<dbReference type="OrthoDB" id="199971at2759"/>
<dbReference type="PANTHER" id="PTHR12210">
    <property type="entry name" value="DULLARD PROTEIN PHOSPHATASE"/>
    <property type="match status" value="1"/>
</dbReference>
<gene>
    <name evidence="2" type="ORF">GSBLH_T00002995001</name>
</gene>
<dbReference type="InterPro" id="IPR011948">
    <property type="entry name" value="Dullard_phosphatase"/>
</dbReference>
<accession>D8M4R5</accession>
<feature type="domain" description="FCP1 homology" evidence="1">
    <location>
        <begin position="1"/>
        <end position="138"/>
    </location>
</feature>
<proteinExistence type="predicted"/>
<dbReference type="GO" id="GO:0016791">
    <property type="term" value="F:phosphatase activity"/>
    <property type="evidence" value="ECO:0007669"/>
    <property type="project" value="InterPro"/>
</dbReference>
<dbReference type="EMBL" id="FN668654">
    <property type="protein sequence ID" value="CBK23054.2"/>
    <property type="molecule type" value="Genomic_DNA"/>
</dbReference>
<dbReference type="AlphaFoldDB" id="D8M4R5"/>
<dbReference type="CDD" id="cd07521">
    <property type="entry name" value="HAD_FCP1-like"/>
    <property type="match status" value="1"/>
</dbReference>
<dbReference type="InterPro" id="IPR036412">
    <property type="entry name" value="HAD-like_sf"/>
</dbReference>
<dbReference type="NCBIfam" id="TIGR02251">
    <property type="entry name" value="HIF-SF_euk"/>
    <property type="match status" value="1"/>
</dbReference>
<dbReference type="SMART" id="SM00577">
    <property type="entry name" value="CPDc"/>
    <property type="match status" value="1"/>
</dbReference>
<evidence type="ECO:0000313" key="3">
    <source>
        <dbReference type="Proteomes" id="UP000008312"/>
    </source>
</evidence>
<dbReference type="InterPro" id="IPR023214">
    <property type="entry name" value="HAD_sf"/>
</dbReference>
<name>D8M4R5_BLAHO</name>
<dbReference type="InterPro" id="IPR050365">
    <property type="entry name" value="TIM50"/>
</dbReference>
<dbReference type="Pfam" id="PF03031">
    <property type="entry name" value="NIF"/>
    <property type="match status" value="1"/>
</dbReference>
<evidence type="ECO:0000313" key="2">
    <source>
        <dbReference type="EMBL" id="CBK23054.2"/>
    </source>
</evidence>
<dbReference type="PROSITE" id="PS50969">
    <property type="entry name" value="FCP1"/>
    <property type="match status" value="1"/>
</dbReference>
<dbReference type="RefSeq" id="XP_012897102.1">
    <property type="nucleotide sequence ID" value="XM_013041648.1"/>
</dbReference>
<protein>
    <recommendedName>
        <fullName evidence="1">FCP1 homology domain-containing protein</fullName>
    </recommendedName>
</protein>
<reference evidence="2" key="1">
    <citation type="submission" date="2010-02" db="EMBL/GenBank/DDBJ databases">
        <title>Sequencing and annotation of the Blastocystis hominis genome.</title>
        <authorList>
            <person name="Wincker P."/>
        </authorList>
    </citation>
    <scope>NUCLEOTIDE SEQUENCE</scope>
    <source>
        <strain evidence="2">Singapore isolate B</strain>
    </source>
</reference>
<dbReference type="InParanoid" id="D8M4R5"/>
<evidence type="ECO:0000259" key="1">
    <source>
        <dbReference type="PROSITE" id="PS50969"/>
    </source>
</evidence>
<sequence>MKPSLESIGVTILRQNKYVSFYVYKRPYLDEFLNQVCQWFDVAIFTAGEKPYADAILNVIDPKCHIQRRYYKENCSLVDGRYVKRIETVNSALETAMLVDNNPEYYRMDKCNAISITSWYGDDKDKELKYLLPFLDLMRTVEDVRSVLNLNCWTVCLKRVGEAIDENE</sequence>
<organism evidence="2">
    <name type="scientific">Blastocystis hominis</name>
    <dbReference type="NCBI Taxonomy" id="12968"/>
    <lineage>
        <taxon>Eukaryota</taxon>
        <taxon>Sar</taxon>
        <taxon>Stramenopiles</taxon>
        <taxon>Bigyra</taxon>
        <taxon>Opalozoa</taxon>
        <taxon>Opalinata</taxon>
        <taxon>Blastocystidae</taxon>
        <taxon>Blastocystis</taxon>
    </lineage>
</organism>
<keyword evidence="3" id="KW-1185">Reference proteome</keyword>
<dbReference type="InterPro" id="IPR004274">
    <property type="entry name" value="FCP1_dom"/>
</dbReference>
<dbReference type="SUPFAM" id="SSF56784">
    <property type="entry name" value="HAD-like"/>
    <property type="match status" value="1"/>
</dbReference>
<dbReference type="Proteomes" id="UP000008312">
    <property type="component" value="Unassembled WGS sequence"/>
</dbReference>
<dbReference type="GeneID" id="24920122"/>